<feature type="domain" description="Major facilitator superfamily (MFS) profile" evidence="9">
    <location>
        <begin position="9"/>
        <end position="394"/>
    </location>
</feature>
<dbReference type="PROSITE" id="PS50850">
    <property type="entry name" value="MFS"/>
    <property type="match status" value="1"/>
</dbReference>
<feature type="transmembrane region" description="Helical" evidence="8">
    <location>
        <begin position="279"/>
        <end position="299"/>
    </location>
</feature>
<dbReference type="Proteomes" id="UP000070282">
    <property type="component" value="Unassembled WGS sequence"/>
</dbReference>
<dbReference type="RefSeq" id="WP_061331987.1">
    <property type="nucleotide sequence ID" value="NZ_LOCO01000008.1"/>
</dbReference>
<feature type="transmembrane region" description="Helical" evidence="8">
    <location>
        <begin position="102"/>
        <end position="121"/>
    </location>
</feature>
<dbReference type="FunFam" id="1.20.1720.10:FF:000005">
    <property type="entry name" value="Bcr/CflA family efflux transporter"/>
    <property type="match status" value="1"/>
</dbReference>
<comment type="subcellular location">
    <subcellularLocation>
        <location evidence="8">Cell inner membrane</location>
        <topology evidence="8">Multi-pass membrane protein</topology>
    </subcellularLocation>
    <subcellularLocation>
        <location evidence="1">Cell membrane</location>
        <topology evidence="1">Multi-pass membrane protein</topology>
    </subcellularLocation>
</comment>
<feature type="transmembrane region" description="Helical" evidence="8">
    <location>
        <begin position="163"/>
        <end position="183"/>
    </location>
</feature>
<sequence length="406" mass="42540">MLALTSIWTTILLAAAVALGPMAIDMYLPALPQIGADFNAGTDQVQFTLSIYLIGFALAQLVCGPLADRFGRKPVMIGGMLLFALASIGCALASNIETLQLFRFLQALGGSAGPVLGRAVVRDVYTPREAAKILALLAGMMALAPAVAPTLGGLIVATMDWHWIFIVMAAYALIMMAVIAFGIPEPLRPEHRQPFRFCQLMSNYRRISTDMTFIGYTFTSAAIYGGLFAFLSGSAFVLIDVLGVAPEHFGLYTAITAGGYLIGNMASIRLAGRYLPDQILLYGLATTLTAGATMTLLAYHNIHSPWAVVLPQALFMAGTGMVLPQTMAGALANHPTMAGSASALLGFIQMTAAAAAGALVGILHDGTPLVMATIIAVCAGLGLIGYLFLVQRYPAPGFEAQGAGSN</sequence>
<evidence type="ECO:0000256" key="6">
    <source>
        <dbReference type="ARBA" id="ARBA00022989"/>
    </source>
</evidence>
<dbReference type="InterPro" id="IPR011701">
    <property type="entry name" value="MFS"/>
</dbReference>
<dbReference type="PANTHER" id="PTHR23502:SF132">
    <property type="entry name" value="POLYAMINE TRANSPORTER 2-RELATED"/>
    <property type="match status" value="1"/>
</dbReference>
<dbReference type="Gene3D" id="1.20.1720.10">
    <property type="entry name" value="Multidrug resistance protein D"/>
    <property type="match status" value="1"/>
</dbReference>
<dbReference type="PANTHER" id="PTHR23502">
    <property type="entry name" value="MAJOR FACILITATOR SUPERFAMILY"/>
    <property type="match status" value="1"/>
</dbReference>
<feature type="transmembrane region" description="Helical" evidence="8">
    <location>
        <begin position="344"/>
        <end position="363"/>
    </location>
</feature>
<feature type="transmembrane region" description="Helical" evidence="8">
    <location>
        <begin position="45"/>
        <end position="63"/>
    </location>
</feature>
<dbReference type="GO" id="GO:0042910">
    <property type="term" value="F:xenobiotic transmembrane transporter activity"/>
    <property type="evidence" value="ECO:0007669"/>
    <property type="project" value="InterPro"/>
</dbReference>
<dbReference type="SUPFAM" id="SSF103473">
    <property type="entry name" value="MFS general substrate transporter"/>
    <property type="match status" value="1"/>
</dbReference>
<evidence type="ECO:0000256" key="5">
    <source>
        <dbReference type="ARBA" id="ARBA00022692"/>
    </source>
</evidence>
<proteinExistence type="inferred from homology"/>
<keyword evidence="11" id="KW-1185">Reference proteome</keyword>
<keyword evidence="8" id="KW-0997">Cell inner membrane</keyword>
<comment type="caution">
    <text evidence="8">Lacks conserved residue(s) required for the propagation of feature annotation.</text>
</comment>
<keyword evidence="3 8" id="KW-0813">Transport</keyword>
<dbReference type="PATRIC" id="fig|1306954.6.peg.3928"/>
<dbReference type="InterPro" id="IPR004812">
    <property type="entry name" value="Efflux_drug-R_Bcr/CmlA"/>
</dbReference>
<dbReference type="NCBIfam" id="TIGR00710">
    <property type="entry name" value="efflux_Bcr_CflA"/>
    <property type="match status" value="1"/>
</dbReference>
<organism evidence="10 11">
    <name type="scientific">Marinobacter excellens LAMA 842</name>
    <dbReference type="NCBI Taxonomy" id="1306954"/>
    <lineage>
        <taxon>Bacteria</taxon>
        <taxon>Pseudomonadati</taxon>
        <taxon>Pseudomonadota</taxon>
        <taxon>Gammaproteobacteria</taxon>
        <taxon>Pseudomonadales</taxon>
        <taxon>Marinobacteraceae</taxon>
        <taxon>Marinobacter</taxon>
    </lineage>
</organism>
<comment type="caution">
    <text evidence="10">The sequence shown here is derived from an EMBL/GenBank/DDBJ whole genome shotgun (WGS) entry which is preliminary data.</text>
</comment>
<feature type="transmembrane region" description="Helical" evidence="8">
    <location>
        <begin position="251"/>
        <end position="272"/>
    </location>
</feature>
<evidence type="ECO:0000313" key="10">
    <source>
        <dbReference type="EMBL" id="KXO10000.1"/>
    </source>
</evidence>
<name>A0A137SC54_9GAMM</name>
<evidence type="ECO:0000256" key="7">
    <source>
        <dbReference type="ARBA" id="ARBA00023136"/>
    </source>
</evidence>
<keyword evidence="4" id="KW-1003">Cell membrane</keyword>
<reference evidence="11" key="1">
    <citation type="submission" date="2015-12" db="EMBL/GenBank/DDBJ databases">
        <authorList>
            <person name="Lima A."/>
            <person name="Farahani Zayas N."/>
            <person name="Castro Da Silva M.A."/>
            <person name="Cabral A."/>
            <person name="Pessatti M.L."/>
        </authorList>
    </citation>
    <scope>NUCLEOTIDE SEQUENCE [LARGE SCALE GENOMIC DNA]</scope>
    <source>
        <strain evidence="11">LAMA 842</strain>
    </source>
</reference>
<dbReference type="GO" id="GO:1990961">
    <property type="term" value="P:xenobiotic detoxification by transmembrane export across the plasma membrane"/>
    <property type="evidence" value="ECO:0007669"/>
    <property type="project" value="InterPro"/>
</dbReference>
<dbReference type="Pfam" id="PF07690">
    <property type="entry name" value="MFS_1"/>
    <property type="match status" value="1"/>
</dbReference>
<dbReference type="PRINTS" id="PR01036">
    <property type="entry name" value="TCRTETB"/>
</dbReference>
<evidence type="ECO:0000313" key="11">
    <source>
        <dbReference type="Proteomes" id="UP000070282"/>
    </source>
</evidence>
<dbReference type="AlphaFoldDB" id="A0A137SC54"/>
<evidence type="ECO:0000256" key="2">
    <source>
        <dbReference type="ARBA" id="ARBA00006236"/>
    </source>
</evidence>
<evidence type="ECO:0000259" key="9">
    <source>
        <dbReference type="PROSITE" id="PS50850"/>
    </source>
</evidence>
<feature type="transmembrane region" description="Helical" evidence="8">
    <location>
        <begin position="75"/>
        <end position="96"/>
    </location>
</feature>
<feature type="transmembrane region" description="Helical" evidence="8">
    <location>
        <begin position="213"/>
        <end position="239"/>
    </location>
</feature>
<dbReference type="InterPro" id="IPR020846">
    <property type="entry name" value="MFS_dom"/>
</dbReference>
<dbReference type="CDD" id="cd17320">
    <property type="entry name" value="MFS_MdfA_MDR_like"/>
    <property type="match status" value="1"/>
</dbReference>
<dbReference type="EMBL" id="LOCO01000008">
    <property type="protein sequence ID" value="KXO10000.1"/>
    <property type="molecule type" value="Genomic_DNA"/>
</dbReference>
<evidence type="ECO:0000256" key="1">
    <source>
        <dbReference type="ARBA" id="ARBA00004651"/>
    </source>
</evidence>
<evidence type="ECO:0000256" key="8">
    <source>
        <dbReference type="RuleBase" id="RU365088"/>
    </source>
</evidence>
<keyword evidence="6 8" id="KW-1133">Transmembrane helix</keyword>
<keyword evidence="5 8" id="KW-0812">Transmembrane</keyword>
<protein>
    <recommendedName>
        <fullName evidence="8">Bcr/CflA family efflux transporter</fullName>
    </recommendedName>
</protein>
<gene>
    <name evidence="10" type="ORF">J122_1952</name>
</gene>
<keyword evidence="7 8" id="KW-0472">Membrane</keyword>
<feature type="transmembrane region" description="Helical" evidence="8">
    <location>
        <begin position="369"/>
        <end position="389"/>
    </location>
</feature>
<accession>A0A137SC54</accession>
<evidence type="ECO:0000256" key="3">
    <source>
        <dbReference type="ARBA" id="ARBA00022448"/>
    </source>
</evidence>
<dbReference type="InterPro" id="IPR036259">
    <property type="entry name" value="MFS_trans_sf"/>
</dbReference>
<comment type="similarity">
    <text evidence="2 8">Belongs to the major facilitator superfamily. Bcr/CmlA family.</text>
</comment>
<feature type="transmembrane region" description="Helical" evidence="8">
    <location>
        <begin position="133"/>
        <end position="157"/>
    </location>
</feature>
<dbReference type="GO" id="GO:0005886">
    <property type="term" value="C:plasma membrane"/>
    <property type="evidence" value="ECO:0007669"/>
    <property type="project" value="UniProtKB-SubCell"/>
</dbReference>
<evidence type="ECO:0000256" key="4">
    <source>
        <dbReference type="ARBA" id="ARBA00022475"/>
    </source>
</evidence>